<accession>A0A4Y7SFH2</accession>
<dbReference type="EMBL" id="QPFP01000135">
    <property type="protein sequence ID" value="TEB20605.1"/>
    <property type="molecule type" value="Genomic_DNA"/>
</dbReference>
<organism evidence="2 3">
    <name type="scientific">Coprinellus micaceus</name>
    <name type="common">Glistening ink-cap mushroom</name>
    <name type="synonym">Coprinus micaceus</name>
    <dbReference type="NCBI Taxonomy" id="71717"/>
    <lineage>
        <taxon>Eukaryota</taxon>
        <taxon>Fungi</taxon>
        <taxon>Dikarya</taxon>
        <taxon>Basidiomycota</taxon>
        <taxon>Agaricomycotina</taxon>
        <taxon>Agaricomycetes</taxon>
        <taxon>Agaricomycetidae</taxon>
        <taxon>Agaricales</taxon>
        <taxon>Agaricineae</taxon>
        <taxon>Psathyrellaceae</taxon>
        <taxon>Coprinellus</taxon>
    </lineage>
</organism>
<dbReference type="Proteomes" id="UP000298030">
    <property type="component" value="Unassembled WGS sequence"/>
</dbReference>
<reference evidence="2 3" key="1">
    <citation type="journal article" date="2019" name="Nat. Ecol. Evol.">
        <title>Megaphylogeny resolves global patterns of mushroom evolution.</title>
        <authorList>
            <person name="Varga T."/>
            <person name="Krizsan K."/>
            <person name="Foldi C."/>
            <person name="Dima B."/>
            <person name="Sanchez-Garcia M."/>
            <person name="Sanchez-Ramirez S."/>
            <person name="Szollosi G.J."/>
            <person name="Szarkandi J.G."/>
            <person name="Papp V."/>
            <person name="Albert L."/>
            <person name="Andreopoulos W."/>
            <person name="Angelini C."/>
            <person name="Antonin V."/>
            <person name="Barry K.W."/>
            <person name="Bougher N.L."/>
            <person name="Buchanan P."/>
            <person name="Buyck B."/>
            <person name="Bense V."/>
            <person name="Catcheside P."/>
            <person name="Chovatia M."/>
            <person name="Cooper J."/>
            <person name="Damon W."/>
            <person name="Desjardin D."/>
            <person name="Finy P."/>
            <person name="Geml J."/>
            <person name="Haridas S."/>
            <person name="Hughes K."/>
            <person name="Justo A."/>
            <person name="Karasinski D."/>
            <person name="Kautmanova I."/>
            <person name="Kiss B."/>
            <person name="Kocsube S."/>
            <person name="Kotiranta H."/>
            <person name="LaButti K.M."/>
            <person name="Lechner B.E."/>
            <person name="Liimatainen K."/>
            <person name="Lipzen A."/>
            <person name="Lukacs Z."/>
            <person name="Mihaltcheva S."/>
            <person name="Morgado L.N."/>
            <person name="Niskanen T."/>
            <person name="Noordeloos M.E."/>
            <person name="Ohm R.A."/>
            <person name="Ortiz-Santana B."/>
            <person name="Ovrebo C."/>
            <person name="Racz N."/>
            <person name="Riley R."/>
            <person name="Savchenko A."/>
            <person name="Shiryaev A."/>
            <person name="Soop K."/>
            <person name="Spirin V."/>
            <person name="Szebenyi C."/>
            <person name="Tomsovsky M."/>
            <person name="Tulloss R.E."/>
            <person name="Uehling J."/>
            <person name="Grigoriev I.V."/>
            <person name="Vagvolgyi C."/>
            <person name="Papp T."/>
            <person name="Martin F.M."/>
            <person name="Miettinen O."/>
            <person name="Hibbett D.S."/>
            <person name="Nagy L.G."/>
        </authorList>
    </citation>
    <scope>NUCLEOTIDE SEQUENCE [LARGE SCALE GENOMIC DNA]</scope>
    <source>
        <strain evidence="2 3">FP101781</strain>
    </source>
</reference>
<name>A0A4Y7SFH2_COPMI</name>
<feature type="transmembrane region" description="Helical" evidence="1">
    <location>
        <begin position="213"/>
        <end position="234"/>
    </location>
</feature>
<dbReference type="AlphaFoldDB" id="A0A4Y7SFH2"/>
<gene>
    <name evidence="2" type="ORF">FA13DRAFT_1742773</name>
</gene>
<keyword evidence="1" id="KW-0812">Transmembrane</keyword>
<sequence length="289" mass="31673">MEAQYWMHGILQGLSDLRDISSRDSIYSTSPYNLDELECDNVGPYLGAANYALLCANKVNLLDSTTWHGVPEVRTSRDQSVHENGSRSRTWLIKMLSPLLFSAPDVHLRTFGKMWVDCVDIGSTLSGIPSPVQVACYLSIVSSLGGILLGLPPPPTEQDPYSSTFRSHPMLGLEALAILYSLPLHTPFVGNGLRSWWVSRGIAFYATNTKNRAIMVAAWAIFVGLIGWCIVDGLGPFTRIMSRGVVGSGGAVNAEPRTSTKEFYDFGERGRAGSRAHLYPPCITVPYDQ</sequence>
<evidence type="ECO:0000313" key="3">
    <source>
        <dbReference type="Proteomes" id="UP000298030"/>
    </source>
</evidence>
<dbReference type="OrthoDB" id="2657661at2759"/>
<protein>
    <submittedName>
        <fullName evidence="2">Uncharacterized protein</fullName>
    </submittedName>
</protein>
<proteinExistence type="predicted"/>
<feature type="transmembrane region" description="Helical" evidence="1">
    <location>
        <begin position="171"/>
        <end position="193"/>
    </location>
</feature>
<comment type="caution">
    <text evidence="2">The sequence shown here is derived from an EMBL/GenBank/DDBJ whole genome shotgun (WGS) entry which is preliminary data.</text>
</comment>
<keyword evidence="3" id="KW-1185">Reference proteome</keyword>
<evidence type="ECO:0000313" key="2">
    <source>
        <dbReference type="EMBL" id="TEB20605.1"/>
    </source>
</evidence>
<keyword evidence="1" id="KW-1133">Transmembrane helix</keyword>
<feature type="transmembrane region" description="Helical" evidence="1">
    <location>
        <begin position="132"/>
        <end position="151"/>
    </location>
</feature>
<evidence type="ECO:0000256" key="1">
    <source>
        <dbReference type="SAM" id="Phobius"/>
    </source>
</evidence>
<keyword evidence="1" id="KW-0472">Membrane</keyword>